<dbReference type="InterPro" id="IPR001810">
    <property type="entry name" value="F-box_dom"/>
</dbReference>
<evidence type="ECO:0000313" key="2">
    <source>
        <dbReference type="EMBL" id="TFY65305.1"/>
    </source>
</evidence>
<comment type="caution">
    <text evidence="2">The sequence shown here is derived from an EMBL/GenBank/DDBJ whole genome shotgun (WGS) entry which is preliminary data.</text>
</comment>
<dbReference type="SUPFAM" id="SSF52047">
    <property type="entry name" value="RNI-like"/>
    <property type="match status" value="1"/>
</dbReference>
<keyword evidence="3" id="KW-1185">Reference proteome</keyword>
<evidence type="ECO:0000313" key="3">
    <source>
        <dbReference type="Proteomes" id="UP000298327"/>
    </source>
</evidence>
<gene>
    <name evidence="2" type="ORF">EVG20_g5649</name>
</gene>
<accession>A0A4Y9YSD4</accession>
<dbReference type="Proteomes" id="UP000298327">
    <property type="component" value="Unassembled WGS sequence"/>
</dbReference>
<protein>
    <recommendedName>
        <fullName evidence="1">F-box domain-containing protein</fullName>
    </recommendedName>
</protein>
<dbReference type="EMBL" id="SEOQ01000341">
    <property type="protein sequence ID" value="TFY65305.1"/>
    <property type="molecule type" value="Genomic_DNA"/>
</dbReference>
<reference evidence="2 3" key="1">
    <citation type="submission" date="2019-02" db="EMBL/GenBank/DDBJ databases">
        <title>Genome sequencing of the rare red list fungi Dentipellis fragilis.</title>
        <authorList>
            <person name="Buettner E."/>
            <person name="Kellner H."/>
        </authorList>
    </citation>
    <scope>NUCLEOTIDE SEQUENCE [LARGE SCALE GENOMIC DNA]</scope>
    <source>
        <strain evidence="2 3">DSM 105465</strain>
    </source>
</reference>
<dbReference type="AlphaFoldDB" id="A0A4Y9YSD4"/>
<dbReference type="Gene3D" id="1.20.1280.50">
    <property type="match status" value="1"/>
</dbReference>
<evidence type="ECO:0000259" key="1">
    <source>
        <dbReference type="Pfam" id="PF12937"/>
    </source>
</evidence>
<sequence>MHFLLSSAIEYWRSAEHLRLVNLTETIAIGHRREILQARSAMEAEVEAVNLTLSSLRSRCNMLSSIGQLPTEVLIQIFHALRLSEPPKYLPKNRHYPASLRSSYSFIGWFKVTHVCRQWRNTALAYPSIWSDIAFDLGPKWRDETLRRSETAPISIKWGGYNPYMTPDDAQDMPNILVRHLEHTKELSLSADAEDWAPLIPPLCGDAPLLERAALITSTNLDRLPSLPSDLFGQHSPRLRRLHLRGWIMSWSPLTMNFNLTHLKVELDYGNPRDFASDFTDFLRVIGKLQSLESLVLVHSMPILFSTTMLQESYSPNVTIHLPKLRNLVISDDILACAVFLKHTVIPSTATHQIHCYLTGKPIEHILPWVNSKIVSVSSPIRKLAITDIKPTGIHIMLWDETLYDEDHGYLSNHETPPVLDLSITGSTWDHSTRALIQSICEKLPLGSLKVLSIIDRDTTWSVQDWFDTFRDLSKVSEVEIGLACAPSFCEALSKADTPHSNGDRLVTGAQATVPLLPSLESLVMTHVTFSRTLLAFLEDRTTLRPLKRLEIKKSDVDDGMIKDLEKVIPVVGWDEKRSIFDSSGSDSD</sequence>
<dbReference type="Pfam" id="PF12937">
    <property type="entry name" value="F-box-like"/>
    <property type="match status" value="1"/>
</dbReference>
<feature type="domain" description="F-box" evidence="1">
    <location>
        <begin position="66"/>
        <end position="134"/>
    </location>
</feature>
<dbReference type="OrthoDB" id="3208358at2759"/>
<name>A0A4Y9YSD4_9AGAM</name>
<proteinExistence type="predicted"/>
<organism evidence="2 3">
    <name type="scientific">Dentipellis fragilis</name>
    <dbReference type="NCBI Taxonomy" id="205917"/>
    <lineage>
        <taxon>Eukaryota</taxon>
        <taxon>Fungi</taxon>
        <taxon>Dikarya</taxon>
        <taxon>Basidiomycota</taxon>
        <taxon>Agaricomycotina</taxon>
        <taxon>Agaricomycetes</taxon>
        <taxon>Russulales</taxon>
        <taxon>Hericiaceae</taxon>
        <taxon>Dentipellis</taxon>
    </lineage>
</organism>